<comment type="caution">
    <text evidence="1">The sequence shown here is derived from an EMBL/GenBank/DDBJ whole genome shotgun (WGS) entry which is preliminary data.</text>
</comment>
<dbReference type="RefSeq" id="WP_269413635.1">
    <property type="nucleotide sequence ID" value="NZ_JAPWGL010000001.1"/>
</dbReference>
<evidence type="ECO:0000313" key="1">
    <source>
        <dbReference type="EMBL" id="MCZ4221798.1"/>
    </source>
</evidence>
<accession>A0ABT4KS93</accession>
<gene>
    <name evidence="1" type="ORF">O0931_00655</name>
</gene>
<evidence type="ECO:0000313" key="2">
    <source>
        <dbReference type="Proteomes" id="UP001144341"/>
    </source>
</evidence>
<name>A0ABT4KS93_9SPHI</name>
<proteinExistence type="predicted"/>
<dbReference type="EMBL" id="JAPWGL010000001">
    <property type="protein sequence ID" value="MCZ4221798.1"/>
    <property type="molecule type" value="Genomic_DNA"/>
</dbReference>
<protein>
    <submittedName>
        <fullName evidence="1">Uncharacterized protein</fullName>
    </submittedName>
</protein>
<organism evidence="1 2">
    <name type="scientific">Pedobacter rhodius</name>
    <dbReference type="NCBI Taxonomy" id="3004098"/>
    <lineage>
        <taxon>Bacteria</taxon>
        <taxon>Pseudomonadati</taxon>
        <taxon>Bacteroidota</taxon>
        <taxon>Sphingobacteriia</taxon>
        <taxon>Sphingobacteriales</taxon>
        <taxon>Sphingobacteriaceae</taxon>
        <taxon>Pedobacter</taxon>
    </lineage>
</organism>
<sequence length="234" mass="26565">MISIVSSTIVPFYITEKQSKNLISNESRLADTIKTVKSLESKNFDSIYVFDNSTPRLNKEIIDLLYPAIATSFDVLPYKNKGLSEIYLLLLGLRNLPEDKPILKISGRYILNESWDFEALAAYDFAGKFDLKTTISTRCYYVKNKKILEMILLKAIDYIYGYHFKIVGPTSFFRIIENLLSGNANINFHKSSVSIERGMGESIRALQLKTKELKLLNISGISGNPADNKIEINE</sequence>
<reference evidence="1" key="1">
    <citation type="submission" date="2022-12" db="EMBL/GenBank/DDBJ databases">
        <title>Genome sequence of SJ11.</title>
        <authorList>
            <person name="Woo H."/>
        </authorList>
    </citation>
    <scope>NUCLEOTIDE SEQUENCE</scope>
    <source>
        <strain evidence="1">SJ11</strain>
    </source>
</reference>
<keyword evidence="2" id="KW-1185">Reference proteome</keyword>
<dbReference type="Proteomes" id="UP001144341">
    <property type="component" value="Unassembled WGS sequence"/>
</dbReference>